<feature type="non-terminal residue" evidence="1">
    <location>
        <position position="1"/>
    </location>
</feature>
<organism evidence="1 2">
    <name type="scientific">Racocetra persica</name>
    <dbReference type="NCBI Taxonomy" id="160502"/>
    <lineage>
        <taxon>Eukaryota</taxon>
        <taxon>Fungi</taxon>
        <taxon>Fungi incertae sedis</taxon>
        <taxon>Mucoromycota</taxon>
        <taxon>Glomeromycotina</taxon>
        <taxon>Glomeromycetes</taxon>
        <taxon>Diversisporales</taxon>
        <taxon>Gigasporaceae</taxon>
        <taxon>Racocetra</taxon>
    </lineage>
</organism>
<evidence type="ECO:0000313" key="1">
    <source>
        <dbReference type="EMBL" id="CAG8822423.1"/>
    </source>
</evidence>
<sequence>TTSQLPEAFLETTVVIETQTVLNKLIAQEYLLEATITKFPG</sequence>
<accession>A0ACA9S2W0</accession>
<reference evidence="1" key="1">
    <citation type="submission" date="2021-06" db="EMBL/GenBank/DDBJ databases">
        <authorList>
            <person name="Kallberg Y."/>
            <person name="Tangrot J."/>
            <person name="Rosling A."/>
        </authorList>
    </citation>
    <scope>NUCLEOTIDE SEQUENCE</scope>
    <source>
        <strain evidence="1">MA461A</strain>
    </source>
</reference>
<keyword evidence="2" id="KW-1185">Reference proteome</keyword>
<gene>
    <name evidence="1" type="ORF">RPERSI_LOCUS25799</name>
</gene>
<dbReference type="EMBL" id="CAJVQC010086235">
    <property type="protein sequence ID" value="CAG8822423.1"/>
    <property type="molecule type" value="Genomic_DNA"/>
</dbReference>
<protein>
    <submittedName>
        <fullName evidence="1">30632_t:CDS:1</fullName>
    </submittedName>
</protein>
<name>A0ACA9S2W0_9GLOM</name>
<dbReference type="Proteomes" id="UP000789920">
    <property type="component" value="Unassembled WGS sequence"/>
</dbReference>
<evidence type="ECO:0000313" key="2">
    <source>
        <dbReference type="Proteomes" id="UP000789920"/>
    </source>
</evidence>
<proteinExistence type="predicted"/>
<feature type="non-terminal residue" evidence="1">
    <location>
        <position position="41"/>
    </location>
</feature>
<comment type="caution">
    <text evidence="1">The sequence shown here is derived from an EMBL/GenBank/DDBJ whole genome shotgun (WGS) entry which is preliminary data.</text>
</comment>